<evidence type="ECO:0008006" key="3">
    <source>
        <dbReference type="Google" id="ProtNLM"/>
    </source>
</evidence>
<organism evidence="2">
    <name type="scientific">Anopheles coluzzii</name>
    <name type="common">African malaria mosquito</name>
    <dbReference type="NCBI Taxonomy" id="1518534"/>
    <lineage>
        <taxon>Eukaryota</taxon>
        <taxon>Metazoa</taxon>
        <taxon>Ecdysozoa</taxon>
        <taxon>Arthropoda</taxon>
        <taxon>Hexapoda</taxon>
        <taxon>Insecta</taxon>
        <taxon>Pterygota</taxon>
        <taxon>Neoptera</taxon>
        <taxon>Endopterygota</taxon>
        <taxon>Diptera</taxon>
        <taxon>Nematocera</taxon>
        <taxon>Culicoidea</taxon>
        <taxon>Culicidae</taxon>
        <taxon>Anophelinae</taxon>
        <taxon>Anopheles</taxon>
    </lineage>
</organism>
<accession>A0A8W7P7B1</accession>
<evidence type="ECO:0000313" key="2">
    <source>
        <dbReference type="EnsemblMetazoa" id="ACOM026809-PA.1"/>
    </source>
</evidence>
<name>A0A8W7P7B1_ANOCL</name>
<dbReference type="EnsemblMetazoa" id="ACOM026809-RA">
    <property type="protein sequence ID" value="ACOM026809-PA.1"/>
    <property type="gene ID" value="ACOM026809"/>
</dbReference>
<reference evidence="2" key="1">
    <citation type="submission" date="2022-08" db="UniProtKB">
        <authorList>
            <consortium name="EnsemblMetazoa"/>
        </authorList>
    </citation>
    <scope>IDENTIFICATION</scope>
</reference>
<proteinExistence type="predicted"/>
<feature type="chain" id="PRO_5036498987" description="Secreted protein" evidence="1">
    <location>
        <begin position="21"/>
        <end position="108"/>
    </location>
</feature>
<evidence type="ECO:0000256" key="1">
    <source>
        <dbReference type="SAM" id="SignalP"/>
    </source>
</evidence>
<sequence length="108" mass="11391">MTRRLLCLNVALAISGSVSATGWGVGGPVGDSGPDPPLIRFMLSCLELRTLARLLLVLLARLTESLTIAVPGALVPTVVLEVEKIGATPSLAPALARCMRMAKEKEKR</sequence>
<dbReference type="Proteomes" id="UP000075882">
    <property type="component" value="Unassembled WGS sequence"/>
</dbReference>
<dbReference type="AlphaFoldDB" id="A0A8W7P7B1"/>
<keyword evidence="1" id="KW-0732">Signal</keyword>
<protein>
    <recommendedName>
        <fullName evidence="3">Secreted protein</fullName>
    </recommendedName>
</protein>
<feature type="signal peptide" evidence="1">
    <location>
        <begin position="1"/>
        <end position="20"/>
    </location>
</feature>